<dbReference type="EMBL" id="VLTN01000082">
    <property type="protein sequence ID" value="KAA0146627.1"/>
    <property type="molecule type" value="Genomic_DNA"/>
</dbReference>
<evidence type="ECO:0000313" key="5">
    <source>
        <dbReference type="Proteomes" id="UP000323011"/>
    </source>
</evidence>
<dbReference type="InterPro" id="IPR011012">
    <property type="entry name" value="Longin-like_dom_sf"/>
</dbReference>
<proteinExistence type="predicted"/>
<accession>A0A5A8CRZ8</accession>
<dbReference type="EMBL" id="VLTM01000086">
    <property type="protein sequence ID" value="KAA0155806.1"/>
    <property type="molecule type" value="Genomic_DNA"/>
</dbReference>
<evidence type="ECO:0008006" key="7">
    <source>
        <dbReference type="Google" id="ProtNLM"/>
    </source>
</evidence>
<dbReference type="GO" id="GO:0005737">
    <property type="term" value="C:cytoplasm"/>
    <property type="evidence" value="ECO:0007669"/>
    <property type="project" value="GOC"/>
</dbReference>
<dbReference type="SUPFAM" id="SSF64356">
    <property type="entry name" value="SNARE-like"/>
    <property type="match status" value="1"/>
</dbReference>
<evidence type="ECO:0000313" key="3">
    <source>
        <dbReference type="EMBL" id="KAA0175296.1"/>
    </source>
</evidence>
<dbReference type="Pfam" id="PF04628">
    <property type="entry name" value="Sedlin_N"/>
    <property type="match status" value="1"/>
</dbReference>
<organism evidence="2 6">
    <name type="scientific">Cafeteria roenbergensis</name>
    <name type="common">Marine flagellate</name>
    <dbReference type="NCBI Taxonomy" id="33653"/>
    <lineage>
        <taxon>Eukaryota</taxon>
        <taxon>Sar</taxon>
        <taxon>Stramenopiles</taxon>
        <taxon>Bigyra</taxon>
        <taxon>Opalozoa</taxon>
        <taxon>Bicosoecida</taxon>
        <taxon>Cafeteriaceae</taxon>
        <taxon>Cafeteria</taxon>
    </lineage>
</organism>
<evidence type="ECO:0000313" key="4">
    <source>
        <dbReference type="Proteomes" id="UP000322899"/>
    </source>
</evidence>
<dbReference type="Proteomes" id="UP000323011">
    <property type="component" value="Unassembled WGS sequence"/>
</dbReference>
<keyword evidence="5" id="KW-1185">Reference proteome</keyword>
<reference evidence="4 5" key="1">
    <citation type="submission" date="2019-07" db="EMBL/GenBank/DDBJ databases">
        <title>Genomes of Cafeteria roenbergensis.</title>
        <authorList>
            <person name="Fischer M.G."/>
            <person name="Hackl T."/>
            <person name="Roman M."/>
        </authorList>
    </citation>
    <scope>NUCLEOTIDE SEQUENCE [LARGE SCALE GENOMIC DNA]</scope>
    <source>
        <strain evidence="1 5">BVI</strain>
        <strain evidence="2 6">Cflag</strain>
        <strain evidence="3 4">E4-10P</strain>
    </source>
</reference>
<dbReference type="Proteomes" id="UP000322899">
    <property type="component" value="Unassembled WGS sequence"/>
</dbReference>
<evidence type="ECO:0000313" key="1">
    <source>
        <dbReference type="EMBL" id="KAA0146627.1"/>
    </source>
</evidence>
<dbReference type="Proteomes" id="UP000325113">
    <property type="component" value="Unassembled WGS sequence"/>
</dbReference>
<evidence type="ECO:0000313" key="6">
    <source>
        <dbReference type="Proteomes" id="UP000325113"/>
    </source>
</evidence>
<dbReference type="InterPro" id="IPR006722">
    <property type="entry name" value="Sedlin"/>
</dbReference>
<comment type="caution">
    <text evidence="2">The sequence shown here is derived from an EMBL/GenBank/DDBJ whole genome shotgun (WGS) entry which is preliminary data.</text>
</comment>
<dbReference type="EMBL" id="VLTO01000015">
    <property type="protein sequence ID" value="KAA0175296.1"/>
    <property type="molecule type" value="Genomic_DNA"/>
</dbReference>
<dbReference type="AlphaFoldDB" id="A0A5A8CRZ8"/>
<sequence length="163" mass="17179">MAARVDGDIVAVAPLPLIRAVGILSRHKKPLFLKSYVASREAAHQLAMYTAMDGVDALHKDLSIEACGGVARSPFTGLLQLVDDEKTFGWVTGTGIKIFLVTHDRRLHERSVTTLLEALHVAFADAVCGPFTDVDDPSEALGAAFAAKVDAVTAAAADSLPAV</sequence>
<dbReference type="Gene3D" id="3.30.450.70">
    <property type="match status" value="1"/>
</dbReference>
<protein>
    <recommendedName>
        <fullName evidence="7">Trafficking protein particle complex subunit</fullName>
    </recommendedName>
</protein>
<evidence type="ECO:0000313" key="2">
    <source>
        <dbReference type="EMBL" id="KAA0155806.1"/>
    </source>
</evidence>
<name>A0A5A8CRZ8_CAFRO</name>
<dbReference type="GO" id="GO:0006888">
    <property type="term" value="P:endoplasmic reticulum to Golgi vesicle-mediated transport"/>
    <property type="evidence" value="ECO:0007669"/>
    <property type="project" value="InterPro"/>
</dbReference>
<gene>
    <name evidence="3" type="ORF">FNF27_03304</name>
    <name evidence="1" type="ORF">FNF29_07960</name>
    <name evidence="2" type="ORF">FNF31_06048</name>
</gene>